<dbReference type="PROSITE" id="PS50932">
    <property type="entry name" value="HTH_LACI_2"/>
    <property type="match status" value="1"/>
</dbReference>
<name>A0ABV1F5U0_9BACI</name>
<proteinExistence type="predicted"/>
<keyword evidence="1" id="KW-0805">Transcription regulation</keyword>
<reference evidence="5 6" key="1">
    <citation type="submission" date="2024-03" db="EMBL/GenBank/DDBJ databases">
        <title>Human intestinal bacterial collection.</title>
        <authorList>
            <person name="Pauvert C."/>
            <person name="Hitch T.C.A."/>
            <person name="Clavel T."/>
        </authorList>
    </citation>
    <scope>NUCLEOTIDE SEQUENCE [LARGE SCALE GENOMIC DNA]</scope>
    <source>
        <strain evidence="5 6">CLA-SR-H024</strain>
    </source>
</reference>
<dbReference type="PANTHER" id="PTHR30146">
    <property type="entry name" value="LACI-RELATED TRANSCRIPTIONAL REPRESSOR"/>
    <property type="match status" value="1"/>
</dbReference>
<evidence type="ECO:0000313" key="5">
    <source>
        <dbReference type="EMBL" id="MEQ2467702.1"/>
    </source>
</evidence>
<dbReference type="GO" id="GO:0003677">
    <property type="term" value="F:DNA binding"/>
    <property type="evidence" value="ECO:0007669"/>
    <property type="project" value="UniProtKB-KW"/>
</dbReference>
<dbReference type="SMART" id="SM00354">
    <property type="entry name" value="HTH_LACI"/>
    <property type="match status" value="1"/>
</dbReference>
<dbReference type="Pfam" id="PF13377">
    <property type="entry name" value="Peripla_BP_3"/>
    <property type="match status" value="1"/>
</dbReference>
<dbReference type="Proteomes" id="UP001465426">
    <property type="component" value="Unassembled WGS sequence"/>
</dbReference>
<dbReference type="PANTHER" id="PTHR30146:SF154">
    <property type="entry name" value="TRANSCRIPTION REGULATOR, MEMBER OF GALR FAMILY"/>
    <property type="match status" value="1"/>
</dbReference>
<dbReference type="InterPro" id="IPR046335">
    <property type="entry name" value="LacI/GalR-like_sensor"/>
</dbReference>
<evidence type="ECO:0000313" key="6">
    <source>
        <dbReference type="Proteomes" id="UP001465426"/>
    </source>
</evidence>
<evidence type="ECO:0000259" key="4">
    <source>
        <dbReference type="PROSITE" id="PS50932"/>
    </source>
</evidence>
<dbReference type="SUPFAM" id="SSF53822">
    <property type="entry name" value="Periplasmic binding protein-like I"/>
    <property type="match status" value="1"/>
</dbReference>
<dbReference type="Pfam" id="PF00356">
    <property type="entry name" value="LacI"/>
    <property type="match status" value="1"/>
</dbReference>
<keyword evidence="6" id="KW-1185">Reference proteome</keyword>
<keyword evidence="2 5" id="KW-0238">DNA-binding</keyword>
<dbReference type="InterPro" id="IPR000843">
    <property type="entry name" value="HTH_LacI"/>
</dbReference>
<dbReference type="Gene3D" id="1.10.260.40">
    <property type="entry name" value="lambda repressor-like DNA-binding domains"/>
    <property type="match status" value="1"/>
</dbReference>
<dbReference type="PRINTS" id="PR00036">
    <property type="entry name" value="HTHLACI"/>
</dbReference>
<keyword evidence="3" id="KW-0804">Transcription</keyword>
<dbReference type="CDD" id="cd01392">
    <property type="entry name" value="HTH_LacI"/>
    <property type="match status" value="1"/>
</dbReference>
<dbReference type="Gene3D" id="3.40.50.2300">
    <property type="match status" value="2"/>
</dbReference>
<dbReference type="SUPFAM" id="SSF47413">
    <property type="entry name" value="lambda repressor-like DNA-binding domains"/>
    <property type="match status" value="1"/>
</dbReference>
<dbReference type="InterPro" id="IPR010982">
    <property type="entry name" value="Lambda_DNA-bd_dom_sf"/>
</dbReference>
<evidence type="ECO:0000256" key="1">
    <source>
        <dbReference type="ARBA" id="ARBA00023015"/>
    </source>
</evidence>
<evidence type="ECO:0000256" key="3">
    <source>
        <dbReference type="ARBA" id="ARBA00023163"/>
    </source>
</evidence>
<sequence length="326" mass="36208">MTTIGDIARLAGVAKSTVSRYLNDGSVSEATKRKIQHIIKETGYSPNAFAQSLKAKKPNIIGTIVPRLDSYASSRTLIGIDEELKTMNYQMLISHSNLDLEREIENIHSLVRQKVAGIILLATEITDRHLSIIKEVDIPVLIVGQQHKEIHSLIHNDYEAAYEVGKYILSQGHKRIAFLGVNEKNVAVGIDRKKGFKKSLEDIADIDVRFFEINRNNVEASSVVYDIMNTFCPSIIICATDNLAIGAMKAVYSMGISIPNDLSITGFGGYEMTEMIHPGLTTAKFFYEDAGNLAARKMLSLIRGEDTPLKTVSGFEIIYRESVRQV</sequence>
<dbReference type="InterPro" id="IPR028082">
    <property type="entry name" value="Peripla_BP_I"/>
</dbReference>
<dbReference type="CDD" id="cd01542">
    <property type="entry name" value="PBP1_TreR-like"/>
    <property type="match status" value="1"/>
</dbReference>
<comment type="caution">
    <text evidence="5">The sequence shown here is derived from an EMBL/GenBank/DDBJ whole genome shotgun (WGS) entry which is preliminary data.</text>
</comment>
<feature type="domain" description="HTH lacI-type" evidence="4">
    <location>
        <begin position="2"/>
        <end position="55"/>
    </location>
</feature>
<organism evidence="5 6">
    <name type="scientific">Niallia hominis</name>
    <dbReference type="NCBI Taxonomy" id="3133173"/>
    <lineage>
        <taxon>Bacteria</taxon>
        <taxon>Bacillati</taxon>
        <taxon>Bacillota</taxon>
        <taxon>Bacilli</taxon>
        <taxon>Bacillales</taxon>
        <taxon>Bacillaceae</taxon>
        <taxon>Niallia</taxon>
    </lineage>
</organism>
<evidence type="ECO:0000256" key="2">
    <source>
        <dbReference type="ARBA" id="ARBA00023125"/>
    </source>
</evidence>
<accession>A0ABV1F5U0</accession>
<gene>
    <name evidence="5" type="ORF">WMO63_18760</name>
</gene>
<dbReference type="EMBL" id="JBBMFN010000061">
    <property type="protein sequence ID" value="MEQ2467702.1"/>
    <property type="molecule type" value="Genomic_DNA"/>
</dbReference>
<dbReference type="RefSeq" id="WP_031536827.1">
    <property type="nucleotide sequence ID" value="NZ_JBBMFN010000061.1"/>
</dbReference>
<protein>
    <submittedName>
        <fullName evidence="5">LacI family DNA-binding transcriptional regulator</fullName>
    </submittedName>
</protein>